<evidence type="ECO:0000256" key="1">
    <source>
        <dbReference type="ARBA" id="ARBA00022729"/>
    </source>
</evidence>
<keyword evidence="5" id="KW-1185">Reference proteome</keyword>
<dbReference type="AlphaFoldDB" id="A0A7D4CUW0"/>
<sequence>MMGKQFLSTLLLLCLIVTGIHPSTASAEPEISDEARRQFLLEKIETLTGVPWYLIAAMDQYERNVQRLQRIKTKSQGLIALKVPLQKWSGVTNPDPEDTTPESIRFFDGIGRDGNGDGKADPNNELDILYTVTQFLTQKGSSPENIRIRLWDYYQHPTAVDIITHIAKVYEHFGTIELKEHRFLIPLHYDYTYHSSWGARRGWGGLRIHEGTDIFAHYGTPVLSTCYGYVEMKGWNRFGGWRVGIRDTRNNYHYFAHLNGFHKKLKQGSIVQPGDVIGYVGSSGYGPPGTSGKFPPHLHYGLYKFNGKNTFSVDPYPSLRAWERATAKKIKEERKKKKGKN</sequence>
<dbReference type="InterPro" id="IPR011055">
    <property type="entry name" value="Dup_hybrid_motif"/>
</dbReference>
<dbReference type="RefSeq" id="WP_173220722.1">
    <property type="nucleotide sequence ID" value="NZ_CP048104.1"/>
</dbReference>
<dbReference type="EMBL" id="CP048104">
    <property type="protein sequence ID" value="QKG83717.1"/>
    <property type="molecule type" value="Genomic_DNA"/>
</dbReference>
<organism evidence="4 5">
    <name type="scientific">Kroppenstedtia pulmonis</name>
    <dbReference type="NCBI Taxonomy" id="1380685"/>
    <lineage>
        <taxon>Bacteria</taxon>
        <taxon>Bacillati</taxon>
        <taxon>Bacillota</taxon>
        <taxon>Bacilli</taxon>
        <taxon>Bacillales</taxon>
        <taxon>Thermoactinomycetaceae</taxon>
        <taxon>Kroppenstedtia</taxon>
    </lineage>
</organism>
<dbReference type="InterPro" id="IPR016047">
    <property type="entry name" value="M23ase_b-sheet_dom"/>
</dbReference>
<dbReference type="Pfam" id="PF01551">
    <property type="entry name" value="Peptidase_M23"/>
    <property type="match status" value="1"/>
</dbReference>
<name>A0A7D4CUW0_9BACL</name>
<evidence type="ECO:0000259" key="3">
    <source>
        <dbReference type="Pfam" id="PF01551"/>
    </source>
</evidence>
<protein>
    <submittedName>
        <fullName evidence="4">Peptidoglycan DD-metalloendopeptidase family protein</fullName>
    </submittedName>
</protein>
<evidence type="ECO:0000256" key="2">
    <source>
        <dbReference type="SAM" id="SignalP"/>
    </source>
</evidence>
<evidence type="ECO:0000313" key="5">
    <source>
        <dbReference type="Proteomes" id="UP000503088"/>
    </source>
</evidence>
<feature type="chain" id="PRO_5028987938" evidence="2">
    <location>
        <begin position="28"/>
        <end position="341"/>
    </location>
</feature>
<dbReference type="PANTHER" id="PTHR21666:SF289">
    <property type="entry name" value="L-ALA--D-GLU ENDOPEPTIDASE"/>
    <property type="match status" value="1"/>
</dbReference>
<feature type="signal peptide" evidence="2">
    <location>
        <begin position="1"/>
        <end position="27"/>
    </location>
</feature>
<dbReference type="SUPFAM" id="SSF51261">
    <property type="entry name" value="Duplicated hybrid motif"/>
    <property type="match status" value="1"/>
</dbReference>
<dbReference type="CDD" id="cd12797">
    <property type="entry name" value="M23_peptidase"/>
    <property type="match status" value="1"/>
</dbReference>
<gene>
    <name evidence="4" type="ORF">GXN76_03985</name>
</gene>
<dbReference type="Gene3D" id="2.70.70.10">
    <property type="entry name" value="Glucose Permease (Domain IIA)"/>
    <property type="match status" value="1"/>
</dbReference>
<dbReference type="Proteomes" id="UP000503088">
    <property type="component" value="Chromosome"/>
</dbReference>
<evidence type="ECO:0000313" key="4">
    <source>
        <dbReference type="EMBL" id="QKG83717.1"/>
    </source>
</evidence>
<proteinExistence type="predicted"/>
<keyword evidence="1 2" id="KW-0732">Signal</keyword>
<dbReference type="PANTHER" id="PTHR21666">
    <property type="entry name" value="PEPTIDASE-RELATED"/>
    <property type="match status" value="1"/>
</dbReference>
<dbReference type="InterPro" id="IPR050570">
    <property type="entry name" value="Cell_wall_metabolism_enzyme"/>
</dbReference>
<feature type="domain" description="M23ase beta-sheet core" evidence="3">
    <location>
        <begin position="208"/>
        <end position="307"/>
    </location>
</feature>
<dbReference type="GO" id="GO:0004222">
    <property type="term" value="F:metalloendopeptidase activity"/>
    <property type="evidence" value="ECO:0007669"/>
    <property type="project" value="TreeGrafter"/>
</dbReference>
<accession>A0A7D4CUW0</accession>
<reference evidence="4 5" key="1">
    <citation type="submission" date="2020-01" db="EMBL/GenBank/DDBJ databases">
        <authorList>
            <person name="Gulvik C.A."/>
            <person name="Batra D.G."/>
        </authorList>
    </citation>
    <scope>NUCLEOTIDE SEQUENCE [LARGE SCALE GENOMIC DNA]</scope>
    <source>
        <strain evidence="4 5">W9323</strain>
    </source>
</reference>
<dbReference type="KEGG" id="kpul:GXN76_03985"/>